<reference evidence="3 4" key="1">
    <citation type="submission" date="2014-04" db="EMBL/GenBank/DDBJ databases">
        <authorList>
            <consortium name="DOE Joint Genome Institute"/>
            <person name="Kuo A."/>
            <person name="Tarkka M."/>
            <person name="Buscot F."/>
            <person name="Kohler A."/>
            <person name="Nagy L.G."/>
            <person name="Floudas D."/>
            <person name="Copeland A."/>
            <person name="Barry K.W."/>
            <person name="Cichocki N."/>
            <person name="Veneault-Fourrey C."/>
            <person name="LaButti K."/>
            <person name="Lindquist E.A."/>
            <person name="Lipzen A."/>
            <person name="Lundell T."/>
            <person name="Morin E."/>
            <person name="Murat C."/>
            <person name="Sun H."/>
            <person name="Tunlid A."/>
            <person name="Henrissat B."/>
            <person name="Grigoriev I.V."/>
            <person name="Hibbett D.S."/>
            <person name="Martin F."/>
            <person name="Nordberg H.P."/>
            <person name="Cantor M.N."/>
            <person name="Hua S.X."/>
        </authorList>
    </citation>
    <scope>NUCLEOTIDE SEQUENCE [LARGE SCALE GENOMIC DNA]</scope>
    <source>
        <strain evidence="3 4">F 1598</strain>
    </source>
</reference>
<name>A0A0C3FIC6_PILCF</name>
<dbReference type="STRING" id="765440.A0A0C3FIC6"/>
<feature type="compositionally biased region" description="Acidic residues" evidence="1">
    <location>
        <begin position="682"/>
        <end position="702"/>
    </location>
</feature>
<dbReference type="HOGENOM" id="CLU_386409_0_0_1"/>
<feature type="region of interest" description="Disordered" evidence="1">
    <location>
        <begin position="613"/>
        <end position="715"/>
    </location>
</feature>
<dbReference type="Proteomes" id="UP000054166">
    <property type="component" value="Unassembled WGS sequence"/>
</dbReference>
<dbReference type="AlphaFoldDB" id="A0A0C3FIC6"/>
<evidence type="ECO:0000313" key="3">
    <source>
        <dbReference type="EMBL" id="KIM79541.1"/>
    </source>
</evidence>
<sequence length="715" mass="80074">MKLLKHNVAEARTRGEVVCSIVLDNVQQYCLVHEEGIGKENQLKVGTAGTAVYNDDCAPGAFKAQDHIDRVAKKERSQMTIDSLHNDIDWVHIQNVMGLHWARVLVEYVPQLQHLQKELSVRFRSSPMRVGRKTIVQPLGTNSEREVENQGMMRAILDFENQMGIGAESSGNLSWIRGDGASFAAVGRIKKYLCPVADDFKSFRNRISTPEILHMRATNLNTNSDNHYGPAASADPSALSKSASCAHMKRPTDTKDVNFYPTVRSMSLYWEMQVIDCWREFFLTDNILEYFKKLADGHLHLKLDKLIELAPVLIRRYASQDAYEQALSRTHSLNAPANMKVPIGTPWSPPVLSATAHSDEMASEVNAANIEKGNLEKPPHVEADGFDGDRVLADSILFLENFGWWIEAVYAIPEGDMGRVVEILKIWIFTFAGSSNQNYKDYMLEFYCLLKYEASKDLKNAILNNMLVNLTGELGKWIEGDLMQEHYNRWLEDMVSKKAEVIEAGFGLEGRQKTHTSPHLLAESQLLLTMYRETELHRFRSRRTMGHAAKNQFNIGYNRLQSGKLADFLQRTTAYADIVAGVQKANSKGPGITAAVTQTLPDPDVLLEQAEKLHSAPTSPNPNESSSGSDTSTDDDDDGRSSTSSSSSTSDSGVDVSEKQLASGSYKSMYIDPATGTLINEWADEEGDDFEQDEESEDESQNEDEHLERDSWDDE</sequence>
<evidence type="ECO:0000256" key="1">
    <source>
        <dbReference type="SAM" id="MobiDB-lite"/>
    </source>
</evidence>
<keyword evidence="4" id="KW-1185">Reference proteome</keyword>
<evidence type="ECO:0000313" key="4">
    <source>
        <dbReference type="Proteomes" id="UP000054166"/>
    </source>
</evidence>
<feature type="compositionally biased region" description="Basic and acidic residues" evidence="1">
    <location>
        <begin position="703"/>
        <end position="715"/>
    </location>
</feature>
<organism evidence="3 4">
    <name type="scientific">Piloderma croceum (strain F 1598)</name>
    <dbReference type="NCBI Taxonomy" id="765440"/>
    <lineage>
        <taxon>Eukaryota</taxon>
        <taxon>Fungi</taxon>
        <taxon>Dikarya</taxon>
        <taxon>Basidiomycota</taxon>
        <taxon>Agaricomycotina</taxon>
        <taxon>Agaricomycetes</taxon>
        <taxon>Agaricomycetidae</taxon>
        <taxon>Atheliales</taxon>
        <taxon>Atheliaceae</taxon>
        <taxon>Piloderma</taxon>
    </lineage>
</organism>
<protein>
    <recommendedName>
        <fullName evidence="2">DUF6589 domain-containing protein</fullName>
    </recommendedName>
</protein>
<gene>
    <name evidence="3" type="ORF">PILCRDRAFT_10365</name>
</gene>
<feature type="compositionally biased region" description="Low complexity" evidence="1">
    <location>
        <begin position="641"/>
        <end position="655"/>
    </location>
</feature>
<dbReference type="OrthoDB" id="3240429at2759"/>
<accession>A0A0C3FIC6</accession>
<dbReference type="Pfam" id="PF20231">
    <property type="entry name" value="DUF6589"/>
    <property type="match status" value="1"/>
</dbReference>
<evidence type="ECO:0000259" key="2">
    <source>
        <dbReference type="Pfam" id="PF20231"/>
    </source>
</evidence>
<dbReference type="InParanoid" id="A0A0C3FIC6"/>
<proteinExistence type="predicted"/>
<reference evidence="4" key="2">
    <citation type="submission" date="2015-01" db="EMBL/GenBank/DDBJ databases">
        <title>Evolutionary Origins and Diversification of the Mycorrhizal Mutualists.</title>
        <authorList>
            <consortium name="DOE Joint Genome Institute"/>
            <consortium name="Mycorrhizal Genomics Consortium"/>
            <person name="Kohler A."/>
            <person name="Kuo A."/>
            <person name="Nagy L.G."/>
            <person name="Floudas D."/>
            <person name="Copeland A."/>
            <person name="Barry K.W."/>
            <person name="Cichocki N."/>
            <person name="Veneault-Fourrey C."/>
            <person name="LaButti K."/>
            <person name="Lindquist E.A."/>
            <person name="Lipzen A."/>
            <person name="Lundell T."/>
            <person name="Morin E."/>
            <person name="Murat C."/>
            <person name="Riley R."/>
            <person name="Ohm R."/>
            <person name="Sun H."/>
            <person name="Tunlid A."/>
            <person name="Henrissat B."/>
            <person name="Grigoriev I.V."/>
            <person name="Hibbett D.S."/>
            <person name="Martin F."/>
        </authorList>
    </citation>
    <scope>NUCLEOTIDE SEQUENCE [LARGE SCALE GENOMIC DNA]</scope>
    <source>
        <strain evidence="4">F 1598</strain>
    </source>
</reference>
<dbReference type="InterPro" id="IPR046496">
    <property type="entry name" value="DUF6589"/>
</dbReference>
<feature type="domain" description="DUF6589" evidence="2">
    <location>
        <begin position="75"/>
        <end position="498"/>
    </location>
</feature>
<dbReference type="EMBL" id="KN833009">
    <property type="protein sequence ID" value="KIM79541.1"/>
    <property type="molecule type" value="Genomic_DNA"/>
</dbReference>